<dbReference type="OrthoDB" id="343064at2759"/>
<feature type="compositionally biased region" description="Polar residues" evidence="1">
    <location>
        <begin position="131"/>
        <end position="143"/>
    </location>
</feature>
<feature type="compositionally biased region" description="Basic residues" evidence="1">
    <location>
        <begin position="71"/>
        <end position="83"/>
    </location>
</feature>
<evidence type="ECO:0000313" key="2">
    <source>
        <dbReference type="EMBL" id="KAJ1609067.1"/>
    </source>
</evidence>
<sequence>MRTVYTVNTRNKFAALSLSDDEEDHQVTSKQEAVKAATSAKENPSALIYPKTEVVGASGASVLDTSSKMTRGNRKGNTVHRGGRGGYTSAHGRVFDRRDASGRGHRVSKQTEYAEAKNEGEEVTQEKRYTDSQSQEEVSSGQMDESLAGLEDQSGERAEEAREKEVQMISYEEYMRTMAPRKLDVPRTEVIKGNTTAKDFEKEGLQRYVREDATSVSTTRSSKNKASKSTTRSDKGVFNYFELVEKYSSRNNFNRRGDDRRRNRTQQKPNQTLQVRREAPDVSDTRAFPALGQ</sequence>
<dbReference type="EMBL" id="JAPCXC010000037">
    <property type="protein sequence ID" value="KAJ1609067.1"/>
    <property type="molecule type" value="Genomic_DNA"/>
</dbReference>
<proteinExistence type="predicted"/>
<organism evidence="2">
    <name type="scientific">Cryptosporidium canis</name>
    <dbReference type="NCBI Taxonomy" id="195482"/>
    <lineage>
        <taxon>Eukaryota</taxon>
        <taxon>Sar</taxon>
        <taxon>Alveolata</taxon>
        <taxon>Apicomplexa</taxon>
        <taxon>Conoidasida</taxon>
        <taxon>Coccidia</taxon>
        <taxon>Eucoccidiorida</taxon>
        <taxon>Eimeriorina</taxon>
        <taxon>Cryptosporidiidae</taxon>
        <taxon>Cryptosporidium</taxon>
    </lineage>
</organism>
<feature type="compositionally biased region" description="Basic and acidic residues" evidence="1">
    <location>
        <begin position="112"/>
        <end position="130"/>
    </location>
</feature>
<feature type="region of interest" description="Disordered" evidence="1">
    <location>
        <begin position="65"/>
        <end position="168"/>
    </location>
</feature>
<dbReference type="Proteomes" id="UP001067231">
    <property type="component" value="Unassembled WGS sequence"/>
</dbReference>
<reference evidence="2" key="1">
    <citation type="submission" date="2022-10" db="EMBL/GenBank/DDBJ databases">
        <title>Adaptive evolution leads to modifications in subtelomeric GC content in a zoonotic Cryptosporidium species.</title>
        <authorList>
            <person name="Li J."/>
            <person name="Feng Y."/>
            <person name="Xiao L."/>
        </authorList>
    </citation>
    <scope>NUCLEOTIDE SEQUENCE</scope>
    <source>
        <strain evidence="2">33844</strain>
    </source>
</reference>
<name>A0A9D5DKR3_9CRYT</name>
<feature type="compositionally biased region" description="Basic and acidic residues" evidence="1">
    <location>
        <begin position="275"/>
        <end position="284"/>
    </location>
</feature>
<accession>A0A9D5DKR3</accession>
<comment type="caution">
    <text evidence="2">The sequence shown here is derived from an EMBL/GenBank/DDBJ whole genome shotgun (WGS) entry which is preliminary data.</text>
</comment>
<evidence type="ECO:0000256" key="1">
    <source>
        <dbReference type="SAM" id="MobiDB-lite"/>
    </source>
</evidence>
<evidence type="ECO:0008006" key="3">
    <source>
        <dbReference type="Google" id="ProtNLM"/>
    </source>
</evidence>
<feature type="compositionally biased region" description="Basic and acidic residues" evidence="1">
    <location>
        <begin position="154"/>
        <end position="166"/>
    </location>
</feature>
<feature type="region of interest" description="Disordered" evidence="1">
    <location>
        <begin position="19"/>
        <end position="43"/>
    </location>
</feature>
<feature type="region of interest" description="Disordered" evidence="1">
    <location>
        <begin position="190"/>
        <end position="234"/>
    </location>
</feature>
<gene>
    <name evidence="2" type="ORF">OJ253_1691</name>
</gene>
<protein>
    <recommendedName>
        <fullName evidence="3">Hyaluronan/mRNA-binding protein domain-containing protein</fullName>
    </recommendedName>
</protein>
<feature type="compositionally biased region" description="Basic and acidic residues" evidence="1">
    <location>
        <begin position="93"/>
        <end position="102"/>
    </location>
</feature>
<feature type="region of interest" description="Disordered" evidence="1">
    <location>
        <begin position="249"/>
        <end position="293"/>
    </location>
</feature>
<dbReference type="AlphaFoldDB" id="A0A9D5DKR3"/>
<feature type="compositionally biased region" description="Basic and acidic residues" evidence="1">
    <location>
        <begin position="198"/>
        <end position="213"/>
    </location>
</feature>